<dbReference type="PANTHER" id="PTHR22619">
    <property type="entry name" value="ZINC FINGER SWIM DOMAIN CONTAINING PROTEIN 4, 5, 6"/>
    <property type="match status" value="1"/>
</dbReference>
<proteinExistence type="predicted"/>
<keyword evidence="5" id="KW-1185">Reference proteome</keyword>
<dbReference type="EMBL" id="MRZV01000394">
    <property type="protein sequence ID" value="PIK51016.1"/>
    <property type="molecule type" value="Genomic_DNA"/>
</dbReference>
<dbReference type="GO" id="GO:0008270">
    <property type="term" value="F:zinc ion binding"/>
    <property type="evidence" value="ECO:0007669"/>
    <property type="project" value="UniProtKB-KW"/>
</dbReference>
<keyword evidence="1" id="KW-0863">Zinc-finger</keyword>
<feature type="compositionally biased region" description="Basic and acidic residues" evidence="2">
    <location>
        <begin position="16"/>
        <end position="25"/>
    </location>
</feature>
<reference evidence="4 5" key="1">
    <citation type="journal article" date="2017" name="PLoS Biol.">
        <title>The sea cucumber genome provides insights into morphological evolution and visceral regeneration.</title>
        <authorList>
            <person name="Zhang X."/>
            <person name="Sun L."/>
            <person name="Yuan J."/>
            <person name="Sun Y."/>
            <person name="Gao Y."/>
            <person name="Zhang L."/>
            <person name="Li S."/>
            <person name="Dai H."/>
            <person name="Hamel J.F."/>
            <person name="Liu C."/>
            <person name="Yu Y."/>
            <person name="Liu S."/>
            <person name="Lin W."/>
            <person name="Guo K."/>
            <person name="Jin S."/>
            <person name="Xu P."/>
            <person name="Storey K.B."/>
            <person name="Huan P."/>
            <person name="Zhang T."/>
            <person name="Zhou Y."/>
            <person name="Zhang J."/>
            <person name="Lin C."/>
            <person name="Li X."/>
            <person name="Xing L."/>
            <person name="Huo D."/>
            <person name="Sun M."/>
            <person name="Wang L."/>
            <person name="Mercier A."/>
            <person name="Li F."/>
            <person name="Yang H."/>
            <person name="Xiang J."/>
        </authorList>
    </citation>
    <scope>NUCLEOTIDE SEQUENCE [LARGE SCALE GENOMIC DNA]</scope>
    <source>
        <strain evidence="4">Shaxun</strain>
        <tissue evidence="4">Muscle</tissue>
    </source>
</reference>
<evidence type="ECO:0000313" key="4">
    <source>
        <dbReference type="EMBL" id="PIK51016.1"/>
    </source>
</evidence>
<name>A0A2G8KSN7_STIJA</name>
<comment type="caution">
    <text evidence="4">The sequence shown here is derived from an EMBL/GenBank/DDBJ whole genome shotgun (WGS) entry which is preliminary data.</text>
</comment>
<dbReference type="InterPro" id="IPR057945">
    <property type="entry name" value="TPR_ZSWIM8"/>
</dbReference>
<feature type="domain" description="SWIM-type" evidence="3">
    <location>
        <begin position="202"/>
        <end position="238"/>
    </location>
</feature>
<evidence type="ECO:0000313" key="5">
    <source>
        <dbReference type="Proteomes" id="UP000230750"/>
    </source>
</evidence>
<feature type="compositionally biased region" description="Polar residues" evidence="2">
    <location>
        <begin position="35"/>
        <end position="45"/>
    </location>
</feature>
<dbReference type="Pfam" id="PF25572">
    <property type="entry name" value="TPR_ZSWIM8"/>
    <property type="match status" value="1"/>
</dbReference>
<feature type="compositionally biased region" description="Acidic residues" evidence="2">
    <location>
        <begin position="1"/>
        <end position="15"/>
    </location>
</feature>
<sequence length="422" mass="47484">MDLESFLEYSTEWDDQGDHQSFEDSDRFEDESYDSMGSDTESLCPNNWRGWKKPGGSERSSDRPVNLNVGPSVSTITVMEESDPEVLPLCELAAITVAHHIPFEVVEKMYPTIPENLQLRIAFWSFPENEEDIRKMSLTVTSLIGCYEGFLIMLPTRNGTIIFLLGKWKSDEFSKGELLVRSKLLENVLQIGFHLGCTIDSFNVAITFDRCRISSCSCTCNTVSKWCSHVVALCLHRMQQPEALCIRAPVSESLSRLQRDQLQKFAQYLISELPQQILPTAQKLLDELLMSETSLINTVAGAPDPTAGPSATELTRWFLDETTLHDNIKKTLTKFSGPQPVVLSDVNSLHLPSTAPVASLEYTNLLKPLRGREPEGIWNLLSIVKEMMRRRDSNAMLLLKVITEECLGCEQRSNVNGGQFVE</sequence>
<gene>
    <name evidence="4" type="ORF">BSL78_12096</name>
</gene>
<keyword evidence="1" id="KW-0862">Zinc</keyword>
<accession>A0A2G8KSN7</accession>
<dbReference type="AlphaFoldDB" id="A0A2G8KSN7"/>
<dbReference type="PROSITE" id="PS50966">
    <property type="entry name" value="ZF_SWIM"/>
    <property type="match status" value="1"/>
</dbReference>
<organism evidence="4 5">
    <name type="scientific">Stichopus japonicus</name>
    <name type="common">Sea cucumber</name>
    <dbReference type="NCBI Taxonomy" id="307972"/>
    <lineage>
        <taxon>Eukaryota</taxon>
        <taxon>Metazoa</taxon>
        <taxon>Echinodermata</taxon>
        <taxon>Eleutherozoa</taxon>
        <taxon>Echinozoa</taxon>
        <taxon>Holothuroidea</taxon>
        <taxon>Aspidochirotacea</taxon>
        <taxon>Aspidochirotida</taxon>
        <taxon>Stichopodidae</taxon>
        <taxon>Apostichopus</taxon>
    </lineage>
</organism>
<protein>
    <submittedName>
        <fullName evidence="4">Putative zinc finger SWIM domain-containing protein 8-like</fullName>
    </submittedName>
</protein>
<dbReference type="STRING" id="307972.A0A2G8KSN7"/>
<dbReference type="OrthoDB" id="10013584at2759"/>
<evidence type="ECO:0000259" key="3">
    <source>
        <dbReference type="PROSITE" id="PS50966"/>
    </source>
</evidence>
<evidence type="ECO:0000256" key="2">
    <source>
        <dbReference type="SAM" id="MobiDB-lite"/>
    </source>
</evidence>
<dbReference type="GO" id="GO:0031462">
    <property type="term" value="C:Cul2-RING ubiquitin ligase complex"/>
    <property type="evidence" value="ECO:0007669"/>
    <property type="project" value="TreeGrafter"/>
</dbReference>
<feature type="region of interest" description="Disordered" evidence="2">
    <location>
        <begin position="1"/>
        <end position="66"/>
    </location>
</feature>
<dbReference type="InterPro" id="IPR007527">
    <property type="entry name" value="Znf_SWIM"/>
</dbReference>
<dbReference type="PANTHER" id="PTHR22619:SF1">
    <property type="entry name" value="ZINC FINGER SWIM DOMAIN-CONTAINING PROTEIN 8"/>
    <property type="match status" value="1"/>
</dbReference>
<dbReference type="Proteomes" id="UP000230750">
    <property type="component" value="Unassembled WGS sequence"/>
</dbReference>
<evidence type="ECO:0000256" key="1">
    <source>
        <dbReference type="PROSITE-ProRule" id="PRU00325"/>
    </source>
</evidence>
<keyword evidence="1" id="KW-0479">Metal-binding</keyword>